<organism evidence="7 8">
    <name type="scientific">Nocardioides anomalus</name>
    <dbReference type="NCBI Taxonomy" id="2712223"/>
    <lineage>
        <taxon>Bacteria</taxon>
        <taxon>Bacillati</taxon>
        <taxon>Actinomycetota</taxon>
        <taxon>Actinomycetes</taxon>
        <taxon>Propionibacteriales</taxon>
        <taxon>Nocardioidaceae</taxon>
        <taxon>Nocardioides</taxon>
    </lineage>
</organism>
<keyword evidence="4 6" id="KW-1133">Transmembrane helix</keyword>
<dbReference type="GO" id="GO:0033013">
    <property type="term" value="P:tetrapyrrole metabolic process"/>
    <property type="evidence" value="ECO:0007669"/>
    <property type="project" value="UniProtKB-ARBA"/>
</dbReference>
<evidence type="ECO:0000256" key="6">
    <source>
        <dbReference type="SAM" id="Phobius"/>
    </source>
</evidence>
<dbReference type="InterPro" id="IPR004307">
    <property type="entry name" value="TspO_MBR"/>
</dbReference>
<protein>
    <submittedName>
        <fullName evidence="7">Tryptophan-rich sensory protein</fullName>
    </submittedName>
</protein>
<evidence type="ECO:0000256" key="4">
    <source>
        <dbReference type="ARBA" id="ARBA00022989"/>
    </source>
</evidence>
<evidence type="ECO:0000256" key="2">
    <source>
        <dbReference type="ARBA" id="ARBA00007524"/>
    </source>
</evidence>
<feature type="transmembrane region" description="Helical" evidence="6">
    <location>
        <begin position="71"/>
        <end position="92"/>
    </location>
</feature>
<dbReference type="PANTHER" id="PTHR10057:SF0">
    <property type="entry name" value="TRANSLOCATOR PROTEIN"/>
    <property type="match status" value="1"/>
</dbReference>
<keyword evidence="3 6" id="KW-0812">Transmembrane</keyword>
<dbReference type="GO" id="GO:0016020">
    <property type="term" value="C:membrane"/>
    <property type="evidence" value="ECO:0007669"/>
    <property type="project" value="UniProtKB-SubCell"/>
</dbReference>
<evidence type="ECO:0000256" key="1">
    <source>
        <dbReference type="ARBA" id="ARBA00004141"/>
    </source>
</evidence>
<dbReference type="FunFam" id="1.20.1260.100:FF:000001">
    <property type="entry name" value="translocator protein 2"/>
    <property type="match status" value="1"/>
</dbReference>
<dbReference type="Gene3D" id="1.20.1260.100">
    <property type="entry name" value="TspO/MBR protein"/>
    <property type="match status" value="1"/>
</dbReference>
<dbReference type="KEGG" id="nano:G5V58_13755"/>
<gene>
    <name evidence="7" type="ORF">G5V58_13755</name>
</gene>
<feature type="transmembrane region" description="Helical" evidence="6">
    <location>
        <begin position="37"/>
        <end position="59"/>
    </location>
</feature>
<comment type="subcellular location">
    <subcellularLocation>
        <location evidence="1">Membrane</location>
        <topology evidence="1">Multi-pass membrane protein</topology>
    </subcellularLocation>
</comment>
<name>A0A6G6WEV1_9ACTN</name>
<reference evidence="7 8" key="1">
    <citation type="submission" date="2020-02" db="EMBL/GenBank/DDBJ databases">
        <title>Full genome sequence of Nocardioides sp. R-3366.</title>
        <authorList>
            <person name="Im W.-T."/>
        </authorList>
    </citation>
    <scope>NUCLEOTIDE SEQUENCE [LARGE SCALE GENOMIC DNA]</scope>
    <source>
        <strain evidence="7 8">R-3366</strain>
    </source>
</reference>
<dbReference type="CDD" id="cd15904">
    <property type="entry name" value="TSPO_MBR"/>
    <property type="match status" value="1"/>
</dbReference>
<evidence type="ECO:0000313" key="8">
    <source>
        <dbReference type="Proteomes" id="UP000502996"/>
    </source>
</evidence>
<dbReference type="Proteomes" id="UP000502996">
    <property type="component" value="Chromosome"/>
</dbReference>
<dbReference type="PANTHER" id="PTHR10057">
    <property type="entry name" value="PERIPHERAL-TYPE BENZODIAZEPINE RECEPTOR"/>
    <property type="match status" value="1"/>
</dbReference>
<dbReference type="InterPro" id="IPR038330">
    <property type="entry name" value="TspO/MBR-related_sf"/>
</dbReference>
<comment type="similarity">
    <text evidence="2">Belongs to the TspO/BZRP family.</text>
</comment>
<evidence type="ECO:0000256" key="3">
    <source>
        <dbReference type="ARBA" id="ARBA00022692"/>
    </source>
</evidence>
<dbReference type="RefSeq" id="WP_165233662.1">
    <property type="nucleotide sequence ID" value="NZ_CP049257.1"/>
</dbReference>
<sequence length="150" mass="15914">MSPRLTTGLLTLAAAAVGTLGTKPDSAWYRALRKPSWQPPAVAFPLVWTPLYAAIAWSTGRAAAAEEERRGRYLALTGANLAVNAGWCWAFFTARSPRGGLATIAVLDALNLALLRETVRRDPAAAAALAPYVAWTGFATALNAAHVRLN</sequence>
<proteinExistence type="inferred from homology"/>
<keyword evidence="8" id="KW-1185">Reference proteome</keyword>
<evidence type="ECO:0000313" key="7">
    <source>
        <dbReference type="EMBL" id="QIG43683.1"/>
    </source>
</evidence>
<keyword evidence="5 6" id="KW-0472">Membrane</keyword>
<dbReference type="EMBL" id="CP049257">
    <property type="protein sequence ID" value="QIG43683.1"/>
    <property type="molecule type" value="Genomic_DNA"/>
</dbReference>
<dbReference type="PIRSF" id="PIRSF005859">
    <property type="entry name" value="PBR"/>
    <property type="match status" value="1"/>
</dbReference>
<dbReference type="Pfam" id="PF03073">
    <property type="entry name" value="TspO_MBR"/>
    <property type="match status" value="1"/>
</dbReference>
<dbReference type="AlphaFoldDB" id="A0A6G6WEV1"/>
<evidence type="ECO:0000256" key="5">
    <source>
        <dbReference type="ARBA" id="ARBA00023136"/>
    </source>
</evidence>
<accession>A0A6G6WEV1</accession>